<evidence type="ECO:0000313" key="3">
    <source>
        <dbReference type="Proteomes" id="UP001164693"/>
    </source>
</evidence>
<name>A0ABY7K483_9ACTN</name>
<dbReference type="EMBL" id="CP097463">
    <property type="protein sequence ID" value="WAX58139.1"/>
    <property type="molecule type" value="Genomic_DNA"/>
</dbReference>
<organism evidence="2 3">
    <name type="scientific">Jatrophihabitans cynanchi</name>
    <dbReference type="NCBI Taxonomy" id="2944128"/>
    <lineage>
        <taxon>Bacteria</taxon>
        <taxon>Bacillati</taxon>
        <taxon>Actinomycetota</taxon>
        <taxon>Actinomycetes</taxon>
        <taxon>Jatrophihabitantales</taxon>
        <taxon>Jatrophihabitantaceae</taxon>
        <taxon>Jatrophihabitans</taxon>
    </lineage>
</organism>
<evidence type="ECO:0000256" key="1">
    <source>
        <dbReference type="SAM" id="Phobius"/>
    </source>
</evidence>
<evidence type="ECO:0000313" key="2">
    <source>
        <dbReference type="EMBL" id="WAX58139.1"/>
    </source>
</evidence>
<proteinExistence type="predicted"/>
<sequence>MTIVETVLVFVGIPAGIVALVVFGVYGKSMLRQPNRYRPGRPWNYAPSWYVPHPEAIAQHAEHAEVTSGATTAVGGASGEW</sequence>
<keyword evidence="1" id="KW-0472">Membrane</keyword>
<gene>
    <name evidence="2" type="ORF">M6B22_05060</name>
</gene>
<keyword evidence="1" id="KW-1133">Transmembrane helix</keyword>
<dbReference type="RefSeq" id="WP_269444689.1">
    <property type="nucleotide sequence ID" value="NZ_CP097463.1"/>
</dbReference>
<reference evidence="2" key="1">
    <citation type="submission" date="2022-05" db="EMBL/GenBank/DDBJ databases">
        <title>Jatrophihabitans sp. SB3-54 whole genome sequence.</title>
        <authorList>
            <person name="Suh M.K."/>
            <person name="Eom M.K."/>
            <person name="Kim J.S."/>
            <person name="Kim H.S."/>
            <person name="Do H.E."/>
            <person name="Shin Y.K."/>
            <person name="Lee J.-S."/>
        </authorList>
    </citation>
    <scope>NUCLEOTIDE SEQUENCE</scope>
    <source>
        <strain evidence="2">SB3-54</strain>
    </source>
</reference>
<protein>
    <recommendedName>
        <fullName evidence="4">DUF2510 domain-containing protein</fullName>
    </recommendedName>
</protein>
<accession>A0ABY7K483</accession>
<dbReference type="Proteomes" id="UP001164693">
    <property type="component" value="Chromosome"/>
</dbReference>
<feature type="transmembrane region" description="Helical" evidence="1">
    <location>
        <begin position="6"/>
        <end position="26"/>
    </location>
</feature>
<keyword evidence="1" id="KW-0812">Transmembrane</keyword>
<evidence type="ECO:0008006" key="4">
    <source>
        <dbReference type="Google" id="ProtNLM"/>
    </source>
</evidence>
<keyword evidence="3" id="KW-1185">Reference proteome</keyword>